<dbReference type="STRING" id="586411.SAMN05216187_10710"/>
<name>A0A1G9AVR8_9STAP</name>
<feature type="coiled-coil region" evidence="1">
    <location>
        <begin position="27"/>
        <end position="73"/>
    </location>
</feature>
<dbReference type="RefSeq" id="WP_092597847.1">
    <property type="nucleotide sequence ID" value="NZ_FNFI01000007.1"/>
</dbReference>
<organism evidence="3 4">
    <name type="scientific">Jeotgalicoccus aerolatus</name>
    <dbReference type="NCBI Taxonomy" id="709510"/>
    <lineage>
        <taxon>Bacteria</taxon>
        <taxon>Bacillati</taxon>
        <taxon>Bacillota</taxon>
        <taxon>Bacilli</taxon>
        <taxon>Bacillales</taxon>
        <taxon>Staphylococcaceae</taxon>
        <taxon>Jeotgalicoccus</taxon>
    </lineage>
</organism>
<dbReference type="Proteomes" id="UP000242700">
    <property type="component" value="Unassembled WGS sequence"/>
</dbReference>
<evidence type="ECO:0000256" key="1">
    <source>
        <dbReference type="SAM" id="Coils"/>
    </source>
</evidence>
<keyword evidence="2" id="KW-0472">Membrane</keyword>
<keyword evidence="1" id="KW-0175">Coiled coil</keyword>
<accession>A0A1G9AVR8</accession>
<evidence type="ECO:0000256" key="2">
    <source>
        <dbReference type="SAM" id="Phobius"/>
    </source>
</evidence>
<evidence type="ECO:0000313" key="4">
    <source>
        <dbReference type="Proteomes" id="UP000242700"/>
    </source>
</evidence>
<sequence length="94" mass="11233">MWFIVIIAVAGIIAGIISNYLNHRKEMETIKIEQIDKEVELQRLKQENYLLENEEMKVVLDRIKEDNERHAAEKNGPWLIQETRDRQLEEKKES</sequence>
<dbReference type="AlphaFoldDB" id="A0A1G9AVR8"/>
<keyword evidence="2" id="KW-0812">Transmembrane</keyword>
<reference evidence="4" key="1">
    <citation type="submission" date="2016-10" db="EMBL/GenBank/DDBJ databases">
        <authorList>
            <person name="Varghese N."/>
            <person name="Submissions S."/>
        </authorList>
    </citation>
    <scope>NUCLEOTIDE SEQUENCE [LARGE SCALE GENOMIC DNA]</scope>
    <source>
        <strain evidence="4">CGMCC 1.8911</strain>
    </source>
</reference>
<keyword evidence="2" id="KW-1133">Transmembrane helix</keyword>
<protein>
    <submittedName>
        <fullName evidence="3">Uncharacterized protein</fullName>
    </submittedName>
</protein>
<proteinExistence type="predicted"/>
<evidence type="ECO:0000313" key="3">
    <source>
        <dbReference type="EMBL" id="SDK31323.1"/>
    </source>
</evidence>
<dbReference type="OrthoDB" id="2390171at2"/>
<gene>
    <name evidence="3" type="ORF">SAMN05216187_10710</name>
</gene>
<feature type="transmembrane region" description="Helical" evidence="2">
    <location>
        <begin position="6"/>
        <end position="22"/>
    </location>
</feature>
<dbReference type="EMBL" id="FNFI01000007">
    <property type="protein sequence ID" value="SDK31323.1"/>
    <property type="molecule type" value="Genomic_DNA"/>
</dbReference>